<accession>A0ABN1K2K9</accession>
<dbReference type="Pfam" id="PF01261">
    <property type="entry name" value="AP_endonuc_2"/>
    <property type="match status" value="1"/>
</dbReference>
<dbReference type="InterPro" id="IPR036237">
    <property type="entry name" value="Xyl_isomerase-like_sf"/>
</dbReference>
<dbReference type="PANTHER" id="PTHR12110:SF21">
    <property type="entry name" value="XYLOSE ISOMERASE-LIKE TIM BARREL DOMAIN-CONTAINING PROTEIN"/>
    <property type="match status" value="1"/>
</dbReference>
<proteinExistence type="predicted"/>
<evidence type="ECO:0000313" key="3">
    <source>
        <dbReference type="Proteomes" id="UP001500279"/>
    </source>
</evidence>
<reference evidence="2 3" key="1">
    <citation type="journal article" date="2019" name="Int. J. Syst. Evol. Microbiol.">
        <title>The Global Catalogue of Microorganisms (GCM) 10K type strain sequencing project: providing services to taxonomists for standard genome sequencing and annotation.</title>
        <authorList>
            <consortium name="The Broad Institute Genomics Platform"/>
            <consortium name="The Broad Institute Genome Sequencing Center for Infectious Disease"/>
            <person name="Wu L."/>
            <person name="Ma J."/>
        </authorList>
    </citation>
    <scope>NUCLEOTIDE SEQUENCE [LARGE SCALE GENOMIC DNA]</scope>
    <source>
        <strain evidence="2 3">JCM 15503</strain>
    </source>
</reference>
<dbReference type="Proteomes" id="UP001500279">
    <property type="component" value="Unassembled WGS sequence"/>
</dbReference>
<dbReference type="InterPro" id="IPR013022">
    <property type="entry name" value="Xyl_isomerase-like_TIM-brl"/>
</dbReference>
<evidence type="ECO:0000259" key="1">
    <source>
        <dbReference type="Pfam" id="PF01261"/>
    </source>
</evidence>
<sequence>MARPITLFTGQWADLPLAELAPLAKRMGYDGLELACWGDHFDVQAALASPRYVERKRELLADHGLQCFAIGNHLTGQAVCDRIDERHQAILPQHVWGDGDPEGVRQRAAREMQDTARAAANFGVKTVTGFTGSAIWHAMYAFPPTSQAYIERGFTDFAARWTPILDSFEKHDVDFALEVHPTEIAFDTASAQRALEAVKQHRRFGFNFDPSHLAYQGVDYIGFIRRFGKRIFNAHMKDVWWAKGDGTVGTFGGHTAFGDARRSWDFRSVGRGMIDFESLIVALNDVGYAGPLSVEWEDSRMDRVHGATESAAYCRRLDFAPAGGDFDAAFARDAQGGMAG</sequence>
<dbReference type="Gene3D" id="3.20.20.150">
    <property type="entry name" value="Divalent-metal-dependent TIM barrel enzymes"/>
    <property type="match status" value="1"/>
</dbReference>
<dbReference type="InterPro" id="IPR050312">
    <property type="entry name" value="IolE/XylAMocC-like"/>
</dbReference>
<evidence type="ECO:0000313" key="2">
    <source>
        <dbReference type="EMBL" id="GAA0753082.1"/>
    </source>
</evidence>
<dbReference type="GO" id="GO:0016853">
    <property type="term" value="F:isomerase activity"/>
    <property type="evidence" value="ECO:0007669"/>
    <property type="project" value="UniProtKB-KW"/>
</dbReference>
<dbReference type="EMBL" id="BAAAEW010000016">
    <property type="protein sequence ID" value="GAA0753082.1"/>
    <property type="molecule type" value="Genomic_DNA"/>
</dbReference>
<organism evidence="2 3">
    <name type="scientific">Ideonella azotifigens</name>
    <dbReference type="NCBI Taxonomy" id="513160"/>
    <lineage>
        <taxon>Bacteria</taxon>
        <taxon>Pseudomonadati</taxon>
        <taxon>Pseudomonadota</taxon>
        <taxon>Betaproteobacteria</taxon>
        <taxon>Burkholderiales</taxon>
        <taxon>Sphaerotilaceae</taxon>
        <taxon>Ideonella</taxon>
    </lineage>
</organism>
<name>A0ABN1K2K9_9BURK</name>
<dbReference type="RefSeq" id="WP_141288057.1">
    <property type="nucleotide sequence ID" value="NZ_BAAAEW010000016.1"/>
</dbReference>
<protein>
    <submittedName>
        <fullName evidence="2">Sugar phosphate isomerase/epimerase</fullName>
    </submittedName>
</protein>
<dbReference type="SUPFAM" id="SSF51658">
    <property type="entry name" value="Xylose isomerase-like"/>
    <property type="match status" value="1"/>
</dbReference>
<dbReference type="PANTHER" id="PTHR12110">
    <property type="entry name" value="HYDROXYPYRUVATE ISOMERASE"/>
    <property type="match status" value="1"/>
</dbReference>
<keyword evidence="2" id="KW-0413">Isomerase</keyword>
<comment type="caution">
    <text evidence="2">The sequence shown here is derived from an EMBL/GenBank/DDBJ whole genome shotgun (WGS) entry which is preliminary data.</text>
</comment>
<feature type="domain" description="Xylose isomerase-like TIM barrel" evidence="1">
    <location>
        <begin position="23"/>
        <end position="316"/>
    </location>
</feature>
<gene>
    <name evidence="2" type="ORF">GCM10009107_27750</name>
</gene>
<keyword evidence="3" id="KW-1185">Reference proteome</keyword>